<sequence length="215" mass="22971">MATDRNNVISAGLGTHASVLQELIGGFTDIKPANVKPNSSLEELGLDSIAAVQLANALLLRLQLQIHPDELFKVSLNTLTEHIQKSPPALAEPQVKIPGSVDVPSASLTSLLNQPRSSDGISVEARATTPNLTSVPPPLSHSFNPFEILVQSDSVYEAAAQRSGFAGYWGSVSDLQNDLLLAYINEAFISSASTYQSNRTESRYRRSLASPSTTA</sequence>
<protein>
    <submittedName>
        <fullName evidence="1">Uncharacterized protein</fullName>
    </submittedName>
</protein>
<organism evidence="1 2">
    <name type="scientific">Xylaria curta</name>
    <dbReference type="NCBI Taxonomy" id="42375"/>
    <lineage>
        <taxon>Eukaryota</taxon>
        <taxon>Fungi</taxon>
        <taxon>Dikarya</taxon>
        <taxon>Ascomycota</taxon>
        <taxon>Pezizomycotina</taxon>
        <taxon>Sordariomycetes</taxon>
        <taxon>Xylariomycetidae</taxon>
        <taxon>Xylariales</taxon>
        <taxon>Xylariaceae</taxon>
        <taxon>Xylaria</taxon>
    </lineage>
</organism>
<evidence type="ECO:0000313" key="2">
    <source>
        <dbReference type="Proteomes" id="UP001143856"/>
    </source>
</evidence>
<evidence type="ECO:0000313" key="1">
    <source>
        <dbReference type="EMBL" id="KAJ2973276.1"/>
    </source>
</evidence>
<reference evidence="1" key="1">
    <citation type="submission" date="2022-10" db="EMBL/GenBank/DDBJ databases">
        <title>Genome Sequence of Xylaria curta.</title>
        <authorList>
            <person name="Buettner E."/>
        </authorList>
    </citation>
    <scope>NUCLEOTIDE SEQUENCE</scope>
    <source>
        <strain evidence="1">Babe10</strain>
    </source>
</reference>
<accession>A0ACC1N355</accession>
<keyword evidence="2" id="KW-1185">Reference proteome</keyword>
<dbReference type="Proteomes" id="UP001143856">
    <property type="component" value="Unassembled WGS sequence"/>
</dbReference>
<name>A0ACC1N355_9PEZI</name>
<gene>
    <name evidence="1" type="ORF">NUW58_g8976</name>
</gene>
<proteinExistence type="predicted"/>
<comment type="caution">
    <text evidence="1">The sequence shown here is derived from an EMBL/GenBank/DDBJ whole genome shotgun (WGS) entry which is preliminary data.</text>
</comment>
<dbReference type="EMBL" id="JAPDGR010002985">
    <property type="protein sequence ID" value="KAJ2973276.1"/>
    <property type="molecule type" value="Genomic_DNA"/>
</dbReference>